<dbReference type="AlphaFoldDB" id="A0AAV7M2Q8"/>
<evidence type="ECO:0000256" key="1">
    <source>
        <dbReference type="SAM" id="MobiDB-lite"/>
    </source>
</evidence>
<feature type="region of interest" description="Disordered" evidence="1">
    <location>
        <begin position="1"/>
        <end position="129"/>
    </location>
</feature>
<organism evidence="2 3">
    <name type="scientific">Pleurodeles waltl</name>
    <name type="common">Iberian ribbed newt</name>
    <dbReference type="NCBI Taxonomy" id="8319"/>
    <lineage>
        <taxon>Eukaryota</taxon>
        <taxon>Metazoa</taxon>
        <taxon>Chordata</taxon>
        <taxon>Craniata</taxon>
        <taxon>Vertebrata</taxon>
        <taxon>Euteleostomi</taxon>
        <taxon>Amphibia</taxon>
        <taxon>Batrachia</taxon>
        <taxon>Caudata</taxon>
        <taxon>Salamandroidea</taxon>
        <taxon>Salamandridae</taxon>
        <taxon>Pleurodelinae</taxon>
        <taxon>Pleurodeles</taxon>
    </lineage>
</organism>
<proteinExistence type="predicted"/>
<sequence>MTQARTPSSDTDPIPRLTLAQQQSPGCQAEEQGRGAGWQRSPAPGTGAHPALGAPFTHCGEGAYWRGLPHGGPERRSIGAPGRRASTCPGFKGLGLGRHQGPGRSSLLAPRGLLQGSRGAGGPCGTGAG</sequence>
<comment type="caution">
    <text evidence="2">The sequence shown here is derived from an EMBL/GenBank/DDBJ whole genome shotgun (WGS) entry which is preliminary data.</text>
</comment>
<keyword evidence="3" id="KW-1185">Reference proteome</keyword>
<dbReference type="EMBL" id="JANPWB010000015">
    <property type="protein sequence ID" value="KAJ1094295.1"/>
    <property type="molecule type" value="Genomic_DNA"/>
</dbReference>
<reference evidence="2" key="1">
    <citation type="journal article" date="2022" name="bioRxiv">
        <title>Sequencing and chromosome-scale assembly of the giantPleurodeles waltlgenome.</title>
        <authorList>
            <person name="Brown T."/>
            <person name="Elewa A."/>
            <person name="Iarovenko S."/>
            <person name="Subramanian E."/>
            <person name="Araus A.J."/>
            <person name="Petzold A."/>
            <person name="Susuki M."/>
            <person name="Suzuki K.-i.T."/>
            <person name="Hayashi T."/>
            <person name="Toyoda A."/>
            <person name="Oliveira C."/>
            <person name="Osipova E."/>
            <person name="Leigh N.D."/>
            <person name="Simon A."/>
            <person name="Yun M.H."/>
        </authorList>
    </citation>
    <scope>NUCLEOTIDE SEQUENCE</scope>
    <source>
        <strain evidence="2">20211129_DDA</strain>
        <tissue evidence="2">Liver</tissue>
    </source>
</reference>
<protein>
    <submittedName>
        <fullName evidence="2">Uncharacterized protein</fullName>
    </submittedName>
</protein>
<name>A0AAV7M2Q8_PLEWA</name>
<accession>A0AAV7M2Q8</accession>
<dbReference type="Proteomes" id="UP001066276">
    <property type="component" value="Chromosome 11"/>
</dbReference>
<evidence type="ECO:0000313" key="2">
    <source>
        <dbReference type="EMBL" id="KAJ1094295.1"/>
    </source>
</evidence>
<feature type="compositionally biased region" description="Polar residues" evidence="1">
    <location>
        <begin position="1"/>
        <end position="11"/>
    </location>
</feature>
<evidence type="ECO:0000313" key="3">
    <source>
        <dbReference type="Proteomes" id="UP001066276"/>
    </source>
</evidence>
<gene>
    <name evidence="2" type="ORF">NDU88_007373</name>
</gene>
<feature type="compositionally biased region" description="Gly residues" evidence="1">
    <location>
        <begin position="118"/>
        <end position="129"/>
    </location>
</feature>